<protein>
    <submittedName>
        <fullName evidence="1">GLPGLI family protein</fullName>
    </submittedName>
</protein>
<sequence length="238" mass="27125">MKQRPRFILESLSLCALFVFLIIAGCKQQPKQKTPVVSQGVVNYSISYSPEIKAKSYSFLLPEEMQYFFRTGQERISFAGYLGIYTLDFISNHQTDSSATLLKIINKKMYVPASESNELFIFQQLKEGKVVFEKDTTRNILGYRAQKAIIKLPKENNEIIVWYTPEIATPTTNKNTPFAKIPGVMLEYAIYFNDVLFTLTPISVIGDTLPESIFEVPGDYQTSTIQEIEQTISTIIKK</sequence>
<organism evidence="1 2">
    <name type="scientific">Marinilabilia salmonicolor</name>
    <dbReference type="NCBI Taxonomy" id="989"/>
    <lineage>
        <taxon>Bacteria</taxon>
        <taxon>Pseudomonadati</taxon>
        <taxon>Bacteroidota</taxon>
        <taxon>Bacteroidia</taxon>
        <taxon>Marinilabiliales</taxon>
        <taxon>Marinilabiliaceae</taxon>
        <taxon>Marinilabilia</taxon>
    </lineage>
</organism>
<reference evidence="1 2" key="1">
    <citation type="submission" date="2018-07" db="EMBL/GenBank/DDBJ databases">
        <title>Freshwater and sediment microbial communities from various areas in North America, analyzing microbe dynamics in response to fracking.</title>
        <authorList>
            <person name="Lamendella R."/>
        </authorList>
    </citation>
    <scope>NUCLEOTIDE SEQUENCE [LARGE SCALE GENOMIC DNA]</scope>
    <source>
        <strain evidence="1 2">160A</strain>
    </source>
</reference>
<dbReference type="AlphaFoldDB" id="A0A368VI12"/>
<evidence type="ECO:0000313" key="2">
    <source>
        <dbReference type="Proteomes" id="UP000252733"/>
    </source>
</evidence>
<evidence type="ECO:0000313" key="1">
    <source>
        <dbReference type="EMBL" id="RCW38641.1"/>
    </source>
</evidence>
<dbReference type="RefSeq" id="WP_258861558.1">
    <property type="nucleotide sequence ID" value="NZ_QPIZ01000003.1"/>
</dbReference>
<proteinExistence type="predicted"/>
<name>A0A368VI12_9BACT</name>
<keyword evidence="2" id="KW-1185">Reference proteome</keyword>
<dbReference type="Proteomes" id="UP000252733">
    <property type="component" value="Unassembled WGS sequence"/>
</dbReference>
<gene>
    <name evidence="1" type="ORF">DFO77_103110</name>
</gene>
<dbReference type="PROSITE" id="PS51257">
    <property type="entry name" value="PROKAR_LIPOPROTEIN"/>
    <property type="match status" value="1"/>
</dbReference>
<dbReference type="EMBL" id="QPIZ01000003">
    <property type="protein sequence ID" value="RCW38641.1"/>
    <property type="molecule type" value="Genomic_DNA"/>
</dbReference>
<accession>A0A368VI12</accession>
<comment type="caution">
    <text evidence="1">The sequence shown here is derived from an EMBL/GenBank/DDBJ whole genome shotgun (WGS) entry which is preliminary data.</text>
</comment>